<dbReference type="Gene3D" id="1.10.630.10">
    <property type="entry name" value="Cytochrome P450"/>
    <property type="match status" value="1"/>
</dbReference>
<reference evidence="8 9" key="1">
    <citation type="submission" date="2022-06" db="EMBL/GenBank/DDBJ databases">
        <title>Genomic Encyclopedia of Archaeal and Bacterial Type Strains, Phase II (KMG-II): from individual species to whole genera.</title>
        <authorList>
            <person name="Goeker M."/>
        </authorList>
    </citation>
    <scope>NUCLEOTIDE SEQUENCE [LARGE SCALE GENOMIC DNA]</scope>
    <source>
        <strain evidence="8 9">DSM 44693</strain>
    </source>
</reference>
<comment type="cofactor">
    <cofactor evidence="1">
        <name>heme</name>
        <dbReference type="ChEBI" id="CHEBI:30413"/>
    </cofactor>
</comment>
<name>A0ABT1HFC5_9NOCA</name>
<dbReference type="PANTHER" id="PTHR46696:SF5">
    <property type="entry name" value="CYTOCHROME P450 BJ-1"/>
    <property type="match status" value="1"/>
</dbReference>
<evidence type="ECO:0000313" key="8">
    <source>
        <dbReference type="EMBL" id="MCP2176933.1"/>
    </source>
</evidence>
<gene>
    <name evidence="8" type="ORF">LX13_002761</name>
</gene>
<dbReference type="PRINTS" id="PR00359">
    <property type="entry name" value="BP450"/>
</dbReference>
<organism evidence="8 9">
    <name type="scientific">Williamsia maris</name>
    <dbReference type="NCBI Taxonomy" id="72806"/>
    <lineage>
        <taxon>Bacteria</taxon>
        <taxon>Bacillati</taxon>
        <taxon>Actinomycetota</taxon>
        <taxon>Actinomycetes</taxon>
        <taxon>Mycobacteriales</taxon>
        <taxon>Nocardiaceae</taxon>
        <taxon>Williamsia</taxon>
    </lineage>
</organism>
<evidence type="ECO:0000256" key="5">
    <source>
        <dbReference type="ARBA" id="ARBA00023002"/>
    </source>
</evidence>
<evidence type="ECO:0000256" key="2">
    <source>
        <dbReference type="ARBA" id="ARBA00010617"/>
    </source>
</evidence>
<dbReference type="Proteomes" id="UP001206895">
    <property type="component" value="Unassembled WGS sequence"/>
</dbReference>
<keyword evidence="7" id="KW-0503">Monooxygenase</keyword>
<sequence>MTETIHRPGAVSSTPLVVDIPRLDTPHPYVRELPSDDGHQHIELPSGHTAICLTSHVDVKTLMLDRTASRALCNVDGGPSFMPTNWAPEVLINLDAPVHGVVREFVSHEFSARSMAGLEPTIRTLADAAFDALDTAAEPDIMTEVFRLVPAQVVCTLLGISRDHAPWMNELGRRIQLARRDEIPLIVDSWIELYGWVQHLVADDSDHDDSGLLATYKRRARQPEFAAVDDTLISGTVMGIVLGGDNNVATMLVKTLYAALAHRDLYAQVVDDPALVPDLVEEIMRLMPLGTPGSFPRELTRPLHTSAGTLPAGAIVYPHINAANRDPAVFDAPLEIRLDRPRGRHLQYGYGMHRCMGSALAQTELIAILTRVVTRYPDLALRVAPSDVEWDLGTGLRRPAALPVDLGARRIV</sequence>
<keyword evidence="9" id="KW-1185">Reference proteome</keyword>
<dbReference type="RefSeq" id="WP_253661940.1">
    <property type="nucleotide sequence ID" value="NZ_BAAAJQ010000001.1"/>
</dbReference>
<evidence type="ECO:0000256" key="3">
    <source>
        <dbReference type="ARBA" id="ARBA00022617"/>
    </source>
</evidence>
<keyword evidence="5" id="KW-0560">Oxidoreductase</keyword>
<accession>A0ABT1HFC5</accession>
<evidence type="ECO:0000313" key="9">
    <source>
        <dbReference type="Proteomes" id="UP001206895"/>
    </source>
</evidence>
<evidence type="ECO:0000256" key="6">
    <source>
        <dbReference type="ARBA" id="ARBA00023004"/>
    </source>
</evidence>
<protein>
    <submittedName>
        <fullName evidence="8">Cytochrome P450</fullName>
    </submittedName>
</protein>
<comment type="caution">
    <text evidence="8">The sequence shown here is derived from an EMBL/GenBank/DDBJ whole genome shotgun (WGS) entry which is preliminary data.</text>
</comment>
<evidence type="ECO:0000256" key="7">
    <source>
        <dbReference type="ARBA" id="ARBA00023033"/>
    </source>
</evidence>
<dbReference type="InterPro" id="IPR001128">
    <property type="entry name" value="Cyt_P450"/>
</dbReference>
<keyword evidence="4" id="KW-0479">Metal-binding</keyword>
<keyword evidence="3" id="KW-0349">Heme</keyword>
<evidence type="ECO:0000256" key="1">
    <source>
        <dbReference type="ARBA" id="ARBA00001971"/>
    </source>
</evidence>
<comment type="similarity">
    <text evidence="2">Belongs to the cytochrome P450 family.</text>
</comment>
<keyword evidence="6" id="KW-0408">Iron</keyword>
<evidence type="ECO:0000256" key="4">
    <source>
        <dbReference type="ARBA" id="ARBA00022723"/>
    </source>
</evidence>
<dbReference type="SUPFAM" id="SSF48264">
    <property type="entry name" value="Cytochrome P450"/>
    <property type="match status" value="1"/>
</dbReference>
<dbReference type="PANTHER" id="PTHR46696">
    <property type="entry name" value="P450, PUTATIVE (EUROFUNG)-RELATED"/>
    <property type="match status" value="1"/>
</dbReference>
<dbReference type="Pfam" id="PF00067">
    <property type="entry name" value="p450"/>
    <property type="match status" value="1"/>
</dbReference>
<dbReference type="EMBL" id="JAMTCJ010000003">
    <property type="protein sequence ID" value="MCP2176933.1"/>
    <property type="molecule type" value="Genomic_DNA"/>
</dbReference>
<proteinExistence type="inferred from homology"/>
<dbReference type="InterPro" id="IPR036396">
    <property type="entry name" value="Cyt_P450_sf"/>
</dbReference>
<dbReference type="InterPro" id="IPR002397">
    <property type="entry name" value="Cyt_P450_B"/>
</dbReference>